<comment type="similarity">
    <text evidence="2">Belongs to the transposase mutator family.</text>
</comment>
<gene>
    <name evidence="6" type="ORF">NCTC11685_08357</name>
</gene>
<keyword evidence="4" id="KW-0238">DNA-binding</keyword>
<proteinExistence type="inferred from homology"/>
<protein>
    <submittedName>
        <fullName evidence="6">Transposase and inactivated derivatives</fullName>
    </submittedName>
</protein>
<reference evidence="6 7" key="1">
    <citation type="submission" date="2018-06" db="EMBL/GenBank/DDBJ databases">
        <authorList>
            <consortium name="Pathogen Informatics"/>
            <person name="Doyle S."/>
        </authorList>
    </citation>
    <scope>NUCLEOTIDE SEQUENCE [LARGE SCALE GENOMIC DNA]</scope>
    <source>
        <strain evidence="6 7">NCTC11685</strain>
    </source>
</reference>
<dbReference type="AlphaFoldDB" id="A0A7H4PRG3"/>
<sequence length="56" mass="6500">MLRVQGSRQYIRKAIYTTNAIESLNSVIRQAIKKRKIFPTDDSVRKVIYLAIGFVE</sequence>
<dbReference type="GO" id="GO:0003677">
    <property type="term" value="F:DNA binding"/>
    <property type="evidence" value="ECO:0007669"/>
    <property type="project" value="UniProtKB-KW"/>
</dbReference>
<evidence type="ECO:0000256" key="4">
    <source>
        <dbReference type="ARBA" id="ARBA00023125"/>
    </source>
</evidence>
<keyword evidence="3" id="KW-0815">Transposition</keyword>
<dbReference type="GO" id="GO:0004803">
    <property type="term" value="F:transposase activity"/>
    <property type="evidence" value="ECO:0007669"/>
    <property type="project" value="InterPro"/>
</dbReference>
<organism evidence="6 7">
    <name type="scientific">Klebsiella michiganensis</name>
    <dbReference type="NCBI Taxonomy" id="1134687"/>
    <lineage>
        <taxon>Bacteria</taxon>
        <taxon>Pseudomonadati</taxon>
        <taxon>Pseudomonadota</taxon>
        <taxon>Gammaproteobacteria</taxon>
        <taxon>Enterobacterales</taxon>
        <taxon>Enterobacteriaceae</taxon>
        <taxon>Klebsiella/Raoultella group</taxon>
        <taxon>Klebsiella</taxon>
    </lineage>
</organism>
<comment type="caution">
    <text evidence="6">The sequence shown here is derived from an EMBL/GenBank/DDBJ whole genome shotgun (WGS) entry which is preliminary data.</text>
</comment>
<evidence type="ECO:0000256" key="2">
    <source>
        <dbReference type="ARBA" id="ARBA00010961"/>
    </source>
</evidence>
<name>A0A7H4PRG3_9ENTR</name>
<dbReference type="Pfam" id="PF00872">
    <property type="entry name" value="Transposase_mut"/>
    <property type="match status" value="1"/>
</dbReference>
<evidence type="ECO:0000313" key="6">
    <source>
        <dbReference type="EMBL" id="STW80986.1"/>
    </source>
</evidence>
<evidence type="ECO:0000256" key="1">
    <source>
        <dbReference type="ARBA" id="ARBA00002190"/>
    </source>
</evidence>
<dbReference type="Proteomes" id="UP000254863">
    <property type="component" value="Unassembled WGS sequence"/>
</dbReference>
<evidence type="ECO:0000256" key="5">
    <source>
        <dbReference type="ARBA" id="ARBA00023172"/>
    </source>
</evidence>
<dbReference type="GO" id="GO:0006313">
    <property type="term" value="P:DNA transposition"/>
    <property type="evidence" value="ECO:0007669"/>
    <property type="project" value="InterPro"/>
</dbReference>
<dbReference type="EMBL" id="UGMS01000008">
    <property type="protein sequence ID" value="STW80986.1"/>
    <property type="molecule type" value="Genomic_DNA"/>
</dbReference>
<keyword evidence="5" id="KW-0233">DNA recombination</keyword>
<evidence type="ECO:0000313" key="7">
    <source>
        <dbReference type="Proteomes" id="UP000254863"/>
    </source>
</evidence>
<dbReference type="InterPro" id="IPR001207">
    <property type="entry name" value="Transposase_mutator"/>
</dbReference>
<comment type="function">
    <text evidence="1">Required for the transposition of the insertion element.</text>
</comment>
<accession>A0A7H4PRG3</accession>
<evidence type="ECO:0000256" key="3">
    <source>
        <dbReference type="ARBA" id="ARBA00022578"/>
    </source>
</evidence>